<reference evidence="3" key="1">
    <citation type="journal article" date="2020" name="bioRxiv">
        <title>Comparative genomics of Chlamydomonas.</title>
        <authorList>
            <person name="Craig R.J."/>
            <person name="Hasan A.R."/>
            <person name="Ness R.W."/>
            <person name="Keightley P.D."/>
        </authorList>
    </citation>
    <scope>NUCLEOTIDE SEQUENCE</scope>
    <source>
        <strain evidence="3">CCAP 11/70</strain>
    </source>
</reference>
<dbReference type="AlphaFoldDB" id="A0A835YMT4"/>
<gene>
    <name evidence="3" type="ORF">HYH03_001155</name>
</gene>
<comment type="subcellular location">
    <subcellularLocation>
        <location evidence="1">Cytoplasm</location>
        <location evidence="1">Cytoskeleton</location>
        <location evidence="1">Cilium axoneme</location>
    </subcellularLocation>
</comment>
<dbReference type="InterPro" id="IPR032675">
    <property type="entry name" value="LRR_dom_sf"/>
</dbReference>
<dbReference type="GO" id="GO:0005930">
    <property type="term" value="C:axoneme"/>
    <property type="evidence" value="ECO:0007669"/>
    <property type="project" value="UniProtKB-SubCell"/>
</dbReference>
<comment type="caution">
    <text evidence="3">The sequence shown here is derived from an EMBL/GenBank/DDBJ whole genome shotgun (WGS) entry which is preliminary data.</text>
</comment>
<feature type="compositionally biased region" description="Acidic residues" evidence="2">
    <location>
        <begin position="567"/>
        <end position="600"/>
    </location>
</feature>
<dbReference type="Proteomes" id="UP000612055">
    <property type="component" value="Unassembled WGS sequence"/>
</dbReference>
<evidence type="ECO:0000256" key="1">
    <source>
        <dbReference type="ARBA" id="ARBA00004430"/>
    </source>
</evidence>
<protein>
    <submittedName>
        <fullName evidence="3">Uncharacterized protein</fullName>
    </submittedName>
</protein>
<dbReference type="EMBL" id="JAEHOE010000002">
    <property type="protein sequence ID" value="KAG2501365.1"/>
    <property type="molecule type" value="Genomic_DNA"/>
</dbReference>
<feature type="region of interest" description="Disordered" evidence="2">
    <location>
        <begin position="565"/>
        <end position="600"/>
    </location>
</feature>
<evidence type="ECO:0000313" key="3">
    <source>
        <dbReference type="EMBL" id="KAG2501365.1"/>
    </source>
</evidence>
<proteinExistence type="predicted"/>
<keyword evidence="4" id="KW-1185">Reference proteome</keyword>
<accession>A0A835YMT4</accession>
<evidence type="ECO:0000313" key="4">
    <source>
        <dbReference type="Proteomes" id="UP000612055"/>
    </source>
</evidence>
<sequence>MASPAAVVLFDPSLLAKILPDVAKKAPFTPHLNGNRGAFRAVSKDARAAFDRAYEAPLVYGPRRYHNYGRPSTSPSQALFWALSMLQRGRRPTAVHIEDCRDNNPAGWQKATLFLLRGIPQLSGSPGRGVACLQLPADLLSPSAAPLIAGAFPNLARLELCRRLTCLELTQQAAQLRDLAFGGDYGGSWDGQPHADTEDIRSALEELASVTQLTALSLNSCAVPLLPILTGALTRLTSLELSGQDDTFSPALFAPLQGLQRLELPRASLGVPGLAEALSSLTRLSVGDFTLPAQELSQPLTSIPRWRLPAGLRELGLDSSHHLPGMPPEVFAGLELPGGLRVSIGASTLVLTPGRHTAAPVEEEGFAGTELLPAAEEALCGALRCVRQHWLPQGGIVRITYKAEAADRHLQPVGGAAGTGPGRPNHGRWLRELGALGPSRLWLSGFQLSYQDVEEMRDSLEELEVLFLGPPCALPLPAMPLLAGLPHLLELHLDATPWAGRSSAASKLRAQALASIVALARAWLQGRHLQLNLLLSGRVSGERVRAMGAGALECMRAAGVRPPYMMVDDEPLEPDSDSEGFDDEPAELYTDDSEASDDEQ</sequence>
<dbReference type="Gene3D" id="3.80.10.10">
    <property type="entry name" value="Ribonuclease Inhibitor"/>
    <property type="match status" value="1"/>
</dbReference>
<dbReference type="SUPFAM" id="SSF52058">
    <property type="entry name" value="L domain-like"/>
    <property type="match status" value="1"/>
</dbReference>
<evidence type="ECO:0000256" key="2">
    <source>
        <dbReference type="SAM" id="MobiDB-lite"/>
    </source>
</evidence>
<organism evidence="3 4">
    <name type="scientific">Edaphochlamys debaryana</name>
    <dbReference type="NCBI Taxonomy" id="47281"/>
    <lineage>
        <taxon>Eukaryota</taxon>
        <taxon>Viridiplantae</taxon>
        <taxon>Chlorophyta</taxon>
        <taxon>core chlorophytes</taxon>
        <taxon>Chlorophyceae</taxon>
        <taxon>CS clade</taxon>
        <taxon>Chlamydomonadales</taxon>
        <taxon>Chlamydomonadales incertae sedis</taxon>
        <taxon>Edaphochlamys</taxon>
    </lineage>
</organism>
<name>A0A835YMT4_9CHLO</name>